<dbReference type="PANTHER" id="PTHR13504">
    <property type="entry name" value="FIDO DOMAIN-CONTAINING PROTEIN DDB_G0283145"/>
    <property type="match status" value="1"/>
</dbReference>
<dbReference type="Pfam" id="PF02661">
    <property type="entry name" value="Fic"/>
    <property type="match status" value="1"/>
</dbReference>
<evidence type="ECO:0000313" key="2">
    <source>
        <dbReference type="EMBL" id="MPM65402.1"/>
    </source>
</evidence>
<dbReference type="PANTHER" id="PTHR13504:SF38">
    <property type="entry name" value="FIDO DOMAIN-CONTAINING PROTEIN"/>
    <property type="match status" value="1"/>
</dbReference>
<sequence length="367" mass="41996">MKPYVPHELPLKNLDFRLLLAHLGDARAALGKYDGLLHGIVDPIVMLSPLINEEAVLSSKIEGTQVTVDEVLEQEAGMIKQGSKFHDILEVRNYRRALLEAQSVLENRTITRHLLRALHKILMDSVRGQDKSPGEFRREQNWIGALGCAIEQANFIPPDPLQLPNYLERWEEYAAGEDCDPLVQASIVHAQFELLHPFKDGNGRIGRLLIPLFLFQKKLLSQPMFYLSSYFESNREEYYSRLQAISRKDDWDGWIVFFLRAVAEQAQTCSERVEQMIRLYNDMKIQIHDLTHSQHVIQILDFMFTHPIFSAPSVSRQTGIKKPTADALLRTLKEKGILKALHEARGRRPAILGFPALLNIAEGRKVF</sequence>
<dbReference type="PROSITE" id="PS51459">
    <property type="entry name" value="FIDO"/>
    <property type="match status" value="1"/>
</dbReference>
<dbReference type="InterPro" id="IPR025758">
    <property type="entry name" value="Fic/DOC_N"/>
</dbReference>
<comment type="caution">
    <text evidence="2">The sequence shown here is derived from an EMBL/GenBank/DDBJ whole genome shotgun (WGS) entry which is preliminary data.</text>
</comment>
<dbReference type="InterPro" id="IPR036597">
    <property type="entry name" value="Fido-like_dom_sf"/>
</dbReference>
<dbReference type="Pfam" id="PF13784">
    <property type="entry name" value="Fic_N"/>
    <property type="match status" value="1"/>
</dbReference>
<dbReference type="InterPro" id="IPR003812">
    <property type="entry name" value="Fido"/>
</dbReference>
<protein>
    <recommendedName>
        <fullName evidence="1">Fido domain-containing protein</fullName>
    </recommendedName>
</protein>
<dbReference type="InterPro" id="IPR040198">
    <property type="entry name" value="Fido_containing"/>
</dbReference>
<dbReference type="InterPro" id="IPR026287">
    <property type="entry name" value="SoFic-like"/>
</dbReference>
<evidence type="ECO:0000259" key="1">
    <source>
        <dbReference type="PROSITE" id="PS51459"/>
    </source>
</evidence>
<proteinExistence type="predicted"/>
<dbReference type="AlphaFoldDB" id="A0A645BJH3"/>
<dbReference type="SUPFAM" id="SSF140931">
    <property type="entry name" value="Fic-like"/>
    <property type="match status" value="1"/>
</dbReference>
<name>A0A645BJH3_9ZZZZ</name>
<gene>
    <name evidence="2" type="ORF">SDC9_112298</name>
</gene>
<accession>A0A645BJH3</accession>
<dbReference type="EMBL" id="VSSQ01020496">
    <property type="protein sequence ID" value="MPM65402.1"/>
    <property type="molecule type" value="Genomic_DNA"/>
</dbReference>
<feature type="domain" description="Fido" evidence="1">
    <location>
        <begin position="110"/>
        <end position="260"/>
    </location>
</feature>
<dbReference type="PIRSF" id="PIRSF038925">
    <property type="entry name" value="AMP-prot_trans"/>
    <property type="match status" value="1"/>
</dbReference>
<dbReference type="Gene3D" id="1.10.3290.10">
    <property type="entry name" value="Fido-like domain"/>
    <property type="match status" value="1"/>
</dbReference>
<reference evidence="2" key="1">
    <citation type="submission" date="2019-08" db="EMBL/GenBank/DDBJ databases">
        <authorList>
            <person name="Kucharzyk K."/>
            <person name="Murdoch R.W."/>
            <person name="Higgins S."/>
            <person name="Loffler F."/>
        </authorList>
    </citation>
    <scope>NUCLEOTIDE SEQUENCE</scope>
</reference>
<organism evidence="2">
    <name type="scientific">bioreactor metagenome</name>
    <dbReference type="NCBI Taxonomy" id="1076179"/>
    <lineage>
        <taxon>unclassified sequences</taxon>
        <taxon>metagenomes</taxon>
        <taxon>ecological metagenomes</taxon>
    </lineage>
</organism>